<evidence type="ECO:0000313" key="4">
    <source>
        <dbReference type="Proteomes" id="UP000693942"/>
    </source>
</evidence>
<dbReference type="Proteomes" id="UP000693942">
    <property type="component" value="Unassembled WGS sequence"/>
</dbReference>
<name>A0A8J5U3Q7_FUSOX</name>
<evidence type="ECO:0000256" key="1">
    <source>
        <dbReference type="SAM" id="Coils"/>
    </source>
</evidence>
<comment type="caution">
    <text evidence="3">The sequence shown here is derived from an EMBL/GenBank/DDBJ whole genome shotgun (WGS) entry which is preliminary data.</text>
</comment>
<feature type="compositionally biased region" description="Low complexity" evidence="2">
    <location>
        <begin position="90"/>
        <end position="104"/>
    </location>
</feature>
<accession>A0A8J5U3Q7</accession>
<protein>
    <submittedName>
        <fullName evidence="3">Uncharacterized protein</fullName>
    </submittedName>
</protein>
<evidence type="ECO:0000313" key="3">
    <source>
        <dbReference type="EMBL" id="KAG7420603.1"/>
    </source>
</evidence>
<organism evidence="3 4">
    <name type="scientific">Fusarium oxysporum f. sp. raphani</name>
    <dbReference type="NCBI Taxonomy" id="96318"/>
    <lineage>
        <taxon>Eukaryota</taxon>
        <taxon>Fungi</taxon>
        <taxon>Dikarya</taxon>
        <taxon>Ascomycota</taxon>
        <taxon>Pezizomycotina</taxon>
        <taxon>Sordariomycetes</taxon>
        <taxon>Hypocreomycetidae</taxon>
        <taxon>Hypocreales</taxon>
        <taxon>Nectriaceae</taxon>
        <taxon>Fusarium</taxon>
        <taxon>Fusarium oxysporum species complex</taxon>
    </lineage>
</organism>
<dbReference type="EMBL" id="JAELUR010000018">
    <property type="protein sequence ID" value="KAG7420603.1"/>
    <property type="molecule type" value="Genomic_DNA"/>
</dbReference>
<feature type="region of interest" description="Disordered" evidence="2">
    <location>
        <begin position="89"/>
        <end position="109"/>
    </location>
</feature>
<evidence type="ECO:0000256" key="2">
    <source>
        <dbReference type="SAM" id="MobiDB-lite"/>
    </source>
</evidence>
<sequence length="1126" mass="125132">MSEDLFRVCVVRPPLAPNPRYPPIPLAEDSAFQVALGSAVSTNPEDPREGLEGAAAQYASSAEFAAPAQREPNNIKLDRSAEAIEELIDPAASSPPTTGGTSTPRVDGDGATHENLVNALKEALETDDLGSLSEWLDPLEERLKDSIVALRLLGIEQETGNLSLLTRRLRTIEVVRKVVADSNFPFNENDLRKYFFRPLLAPTFAELKSILSTANERKKAAAEAEASRKAAQERAKSLFKQRYRLTNTLKNLASLPASFQRTIEPKPFKPKPPKVDLSHTTLANEHLKLVQHLASLTVKSFENSLEKSAHLGVPPAGQPTGASLDTTPKAVAAEDLASFSAIANPLVNMSNTLLESLKQVPRQPRPTPALSMEPLMPFSLEPRALQQLHGDDLELLKELDVDITETPIDSTLHQLQQQLDSNATALDAVFEPYTARIAKVQTVGGLLVQYNRSIGRVWGDIFRENLQTPDELIRIRPRSWFPKPPGKVNILGVADLIVVKQQLVRYEGGDVAHIENVLKGETKIREISTLTSREIEITSEIETTTSKEQEATTAERFEVSHESDRTIKEESSAKAGVTVSASYGPTVSVSANASFSSDRSKSEAIKEAGRYSKDITTKATEKIAERVLERSVTRTRSETTTKDVHTLANTGAAHIAGVYQWLNKVYEAQMWNYGKRTMLDFMIPEPGAFYLDKQTDPDGPSDILLMVAEFKKTPTQLDASNYVSYGVEYGVTNLEAPPAEMSRTTASYAAGKDQPHSSSGKMTIMAGYEVSGITITASGVANIETGENWVQVTCGSFPWLWDPEVEPVGRITRTTKFIGFTVSKDITIIKGQTDQGDIVIARPEHVQREQAEIAWSVTASYMDHFCVTIELVLKRTDEAFSIWQHKTWGAIKAASDKLIKEKKEAMERAKFNSSFQGRNPEKNKMIIRDEMKKNCISILTDNHFDEFEAIKTSRTKAYPGGLAISEIDTERAGGQGAYVRFFEQAFEWAEMTWILYPYFWGRKDRWYRRVDYEDEDPEFEKFIQAGFARANVPVRPGFEGALEHYLATGQVWMGGPLPGISSSIFLPLAAEIQESLGKKSDIPVKYGEPWEVKVPTNLIRLRKDDKAPVWTKHTETQEWTEVPDAE</sequence>
<feature type="coiled-coil region" evidence="1">
    <location>
        <begin position="214"/>
        <end position="241"/>
    </location>
</feature>
<reference evidence="3" key="1">
    <citation type="submission" date="2021-04" db="EMBL/GenBank/DDBJ databases">
        <title>First draft genome resource for Brassicaceae pathogens Fusarium oxysporum f. sp. raphani and Fusarium oxysporum f. sp. rapae.</title>
        <authorList>
            <person name="Asai S."/>
        </authorList>
    </citation>
    <scope>NUCLEOTIDE SEQUENCE</scope>
    <source>
        <strain evidence="3">Tf1262</strain>
    </source>
</reference>
<keyword evidence="1" id="KW-0175">Coiled coil</keyword>
<gene>
    <name evidence="3" type="ORF">Forpi1262_v016365</name>
</gene>
<dbReference type="AlphaFoldDB" id="A0A8J5U3Q7"/>
<proteinExistence type="predicted"/>